<gene>
    <name evidence="1" type="ORF">DPMN_087885</name>
</gene>
<evidence type="ECO:0000313" key="2">
    <source>
        <dbReference type="Proteomes" id="UP000828390"/>
    </source>
</evidence>
<keyword evidence="2" id="KW-1185">Reference proteome</keyword>
<protein>
    <submittedName>
        <fullName evidence="1">Uncharacterized protein</fullName>
    </submittedName>
</protein>
<name>A0A9D4KTT4_DREPO</name>
<reference evidence="1" key="1">
    <citation type="journal article" date="2019" name="bioRxiv">
        <title>The Genome of the Zebra Mussel, Dreissena polymorpha: A Resource for Invasive Species Research.</title>
        <authorList>
            <person name="McCartney M.A."/>
            <person name="Auch B."/>
            <person name="Kono T."/>
            <person name="Mallez S."/>
            <person name="Zhang Y."/>
            <person name="Obille A."/>
            <person name="Becker A."/>
            <person name="Abrahante J.E."/>
            <person name="Garbe J."/>
            <person name="Badalamenti J.P."/>
            <person name="Herman A."/>
            <person name="Mangelson H."/>
            <person name="Liachko I."/>
            <person name="Sullivan S."/>
            <person name="Sone E.D."/>
            <person name="Koren S."/>
            <person name="Silverstein K.A.T."/>
            <person name="Beckman K.B."/>
            <person name="Gohl D.M."/>
        </authorList>
    </citation>
    <scope>NUCLEOTIDE SEQUENCE</scope>
    <source>
        <strain evidence="1">Duluth1</strain>
        <tissue evidence="1">Whole animal</tissue>
    </source>
</reference>
<dbReference type="AlphaFoldDB" id="A0A9D4KTT4"/>
<accession>A0A9D4KTT4</accession>
<dbReference type="EMBL" id="JAIWYP010000003">
    <property type="protein sequence ID" value="KAH3845604.1"/>
    <property type="molecule type" value="Genomic_DNA"/>
</dbReference>
<reference evidence="1" key="2">
    <citation type="submission" date="2020-11" db="EMBL/GenBank/DDBJ databases">
        <authorList>
            <person name="McCartney M.A."/>
            <person name="Auch B."/>
            <person name="Kono T."/>
            <person name="Mallez S."/>
            <person name="Becker A."/>
            <person name="Gohl D.M."/>
            <person name="Silverstein K.A.T."/>
            <person name="Koren S."/>
            <person name="Bechman K.B."/>
            <person name="Herman A."/>
            <person name="Abrahante J.E."/>
            <person name="Garbe J."/>
        </authorList>
    </citation>
    <scope>NUCLEOTIDE SEQUENCE</scope>
    <source>
        <strain evidence="1">Duluth1</strain>
        <tissue evidence="1">Whole animal</tissue>
    </source>
</reference>
<comment type="caution">
    <text evidence="1">The sequence shown here is derived from an EMBL/GenBank/DDBJ whole genome shotgun (WGS) entry which is preliminary data.</text>
</comment>
<proteinExistence type="predicted"/>
<dbReference type="Proteomes" id="UP000828390">
    <property type="component" value="Unassembled WGS sequence"/>
</dbReference>
<organism evidence="1 2">
    <name type="scientific">Dreissena polymorpha</name>
    <name type="common">Zebra mussel</name>
    <name type="synonym">Mytilus polymorpha</name>
    <dbReference type="NCBI Taxonomy" id="45954"/>
    <lineage>
        <taxon>Eukaryota</taxon>
        <taxon>Metazoa</taxon>
        <taxon>Spiralia</taxon>
        <taxon>Lophotrochozoa</taxon>
        <taxon>Mollusca</taxon>
        <taxon>Bivalvia</taxon>
        <taxon>Autobranchia</taxon>
        <taxon>Heteroconchia</taxon>
        <taxon>Euheterodonta</taxon>
        <taxon>Imparidentia</taxon>
        <taxon>Neoheterodontei</taxon>
        <taxon>Myida</taxon>
        <taxon>Dreissenoidea</taxon>
        <taxon>Dreissenidae</taxon>
        <taxon>Dreissena</taxon>
    </lineage>
</organism>
<sequence length="75" mass="7880">MPTNAIFSIFSSAGSRFWQGGTFEVTKNTGTSSGDQTDVGSALQNPLQVVIPSELEGTAYVQVEIKSVPGTHFTG</sequence>
<evidence type="ECO:0000313" key="1">
    <source>
        <dbReference type="EMBL" id="KAH3845604.1"/>
    </source>
</evidence>